<keyword evidence="3" id="KW-1185">Reference proteome</keyword>
<accession>A0A0J1D315</accession>
<gene>
    <name evidence="2" type="ORF">EOS_06055</name>
</gene>
<dbReference type="PATRIC" id="fig|908627.4.peg.1341"/>
<feature type="transmembrane region" description="Helical" evidence="1">
    <location>
        <begin position="29"/>
        <end position="52"/>
    </location>
</feature>
<dbReference type="AlphaFoldDB" id="A0A0J1D315"/>
<keyword evidence="1" id="KW-0472">Membrane</keyword>
<dbReference type="EMBL" id="AEJF01000053">
    <property type="protein sequence ID" value="KLU27132.1"/>
    <property type="molecule type" value="Genomic_DNA"/>
</dbReference>
<comment type="caution">
    <text evidence="2">The sequence shown here is derived from an EMBL/GenBank/DDBJ whole genome shotgun (WGS) entry which is preliminary data.</text>
</comment>
<proteinExistence type="predicted"/>
<evidence type="ECO:0000313" key="2">
    <source>
        <dbReference type="EMBL" id="KLU27132.1"/>
    </source>
</evidence>
<dbReference type="Proteomes" id="UP000035963">
    <property type="component" value="Unassembled WGS sequence"/>
</dbReference>
<evidence type="ECO:0000313" key="3">
    <source>
        <dbReference type="Proteomes" id="UP000035963"/>
    </source>
</evidence>
<name>A0A0J1D315_9BURK</name>
<dbReference type="Pfam" id="PF11174">
    <property type="entry name" value="DUF2970"/>
    <property type="match status" value="1"/>
</dbReference>
<dbReference type="RefSeq" id="WP_047845703.1">
    <property type="nucleotide sequence ID" value="NZ_AEJF01000053.1"/>
</dbReference>
<dbReference type="InterPro" id="IPR021344">
    <property type="entry name" value="DUF2970"/>
</dbReference>
<sequence length="57" mass="6069">MLRIVLWSFFGVRKSASHQADMAAIKLPLLPLVAIGLAAGFGAVLFCLARFATTVAH</sequence>
<organism evidence="2 3">
    <name type="scientific">Caballeronia mineralivorans PML1(12)</name>
    <dbReference type="NCBI Taxonomy" id="908627"/>
    <lineage>
        <taxon>Bacteria</taxon>
        <taxon>Pseudomonadati</taxon>
        <taxon>Pseudomonadota</taxon>
        <taxon>Betaproteobacteria</taxon>
        <taxon>Burkholderiales</taxon>
        <taxon>Burkholderiaceae</taxon>
        <taxon>Caballeronia</taxon>
    </lineage>
</organism>
<protein>
    <submittedName>
        <fullName evidence="2">Membrane protein</fullName>
    </submittedName>
</protein>
<reference evidence="2 3" key="1">
    <citation type="journal article" date="2015" name="Genome Announc.">
        <title>Draft Genome Sequence of Burkholderia sp. Strain PML1(12), an Ectomycorrhizosphere-Inhabiting Bacterium with Effective Mineral-Weathering Ability.</title>
        <authorList>
            <person name="Uroz S."/>
            <person name="Oger P."/>
        </authorList>
    </citation>
    <scope>NUCLEOTIDE SEQUENCE [LARGE SCALE GENOMIC DNA]</scope>
    <source>
        <strain evidence="3">PML1(12)</strain>
    </source>
</reference>
<keyword evidence="1" id="KW-0812">Transmembrane</keyword>
<keyword evidence="1" id="KW-1133">Transmembrane helix</keyword>
<evidence type="ECO:0000256" key="1">
    <source>
        <dbReference type="SAM" id="Phobius"/>
    </source>
</evidence>